<keyword evidence="4" id="KW-0804">Transcription</keyword>
<dbReference type="GO" id="GO:0005829">
    <property type="term" value="C:cytosol"/>
    <property type="evidence" value="ECO:0007669"/>
    <property type="project" value="TreeGrafter"/>
</dbReference>
<evidence type="ECO:0000256" key="1">
    <source>
        <dbReference type="ARBA" id="ARBA00009437"/>
    </source>
</evidence>
<dbReference type="InterPro" id="IPR036388">
    <property type="entry name" value="WH-like_DNA-bd_sf"/>
</dbReference>
<evidence type="ECO:0000256" key="4">
    <source>
        <dbReference type="ARBA" id="ARBA00023163"/>
    </source>
</evidence>
<evidence type="ECO:0000313" key="6">
    <source>
        <dbReference type="EMBL" id="KRM32582.1"/>
    </source>
</evidence>
<dbReference type="PANTHER" id="PTHR30419">
    <property type="entry name" value="HTH-TYPE TRANSCRIPTIONAL REGULATOR YBHD"/>
    <property type="match status" value="1"/>
</dbReference>
<dbReference type="Pfam" id="PF03466">
    <property type="entry name" value="LysR_substrate"/>
    <property type="match status" value="1"/>
</dbReference>
<comment type="similarity">
    <text evidence="1">Belongs to the LysR transcriptional regulatory family.</text>
</comment>
<evidence type="ECO:0000256" key="3">
    <source>
        <dbReference type="ARBA" id="ARBA00023125"/>
    </source>
</evidence>
<dbReference type="Proteomes" id="UP000051236">
    <property type="component" value="Unassembled WGS sequence"/>
</dbReference>
<gene>
    <name evidence="6" type="ORF">FC83_GL000449</name>
</gene>
<dbReference type="PRINTS" id="PR00039">
    <property type="entry name" value="HTHLYSR"/>
</dbReference>
<sequence length="290" mass="31867">MEIRVLRYFLAVAAEQNISRAAQQLHVSQPTISRQLQDLEQELGVTLFDRQQLPLKLTAAGQYLVNQATQIVALADKTTANIHHNPDIAGSIAIGCGESKHMLLIAQTIKQLQTTYPQIKINITSTNADDIHAKIQTNIFDFGLVMEPVDKSNYAFVTLPTTSQWGVLALKDSKLGQQAFITPKDLSGVSLIMSQQSGVIDILQTWAGQAFDPAAIVATYNLLYNASLLVTAKVGYALCVDGIINTQQTDLKFIPLKPALRSKVSLIWLQQQHRSEAANAFLKQVKSDLT</sequence>
<dbReference type="SUPFAM" id="SSF53850">
    <property type="entry name" value="Periplasmic binding protein-like II"/>
    <property type="match status" value="1"/>
</dbReference>
<dbReference type="InterPro" id="IPR000847">
    <property type="entry name" value="LysR_HTH_N"/>
</dbReference>
<evidence type="ECO:0000259" key="5">
    <source>
        <dbReference type="PROSITE" id="PS50931"/>
    </source>
</evidence>
<keyword evidence="3" id="KW-0238">DNA-binding</keyword>
<dbReference type="STRING" id="1423734.FC83_GL000449"/>
<dbReference type="eggNOG" id="COG0583">
    <property type="taxonomic scope" value="Bacteria"/>
</dbReference>
<evidence type="ECO:0000256" key="2">
    <source>
        <dbReference type="ARBA" id="ARBA00023015"/>
    </source>
</evidence>
<organism evidence="6 7">
    <name type="scientific">Agrilactobacillus composti DSM 18527 = JCM 14202</name>
    <dbReference type="NCBI Taxonomy" id="1423734"/>
    <lineage>
        <taxon>Bacteria</taxon>
        <taxon>Bacillati</taxon>
        <taxon>Bacillota</taxon>
        <taxon>Bacilli</taxon>
        <taxon>Lactobacillales</taxon>
        <taxon>Lactobacillaceae</taxon>
        <taxon>Agrilactobacillus</taxon>
    </lineage>
</organism>
<keyword evidence="2" id="KW-0805">Transcription regulation</keyword>
<dbReference type="InterPro" id="IPR050950">
    <property type="entry name" value="HTH-type_LysR_regulators"/>
</dbReference>
<reference evidence="6 7" key="1">
    <citation type="journal article" date="2015" name="Genome Announc.">
        <title>Expanding the biotechnology potential of lactobacilli through comparative genomics of 213 strains and associated genera.</title>
        <authorList>
            <person name="Sun Z."/>
            <person name="Harris H.M."/>
            <person name="McCann A."/>
            <person name="Guo C."/>
            <person name="Argimon S."/>
            <person name="Zhang W."/>
            <person name="Yang X."/>
            <person name="Jeffery I.B."/>
            <person name="Cooney J.C."/>
            <person name="Kagawa T.F."/>
            <person name="Liu W."/>
            <person name="Song Y."/>
            <person name="Salvetti E."/>
            <person name="Wrobel A."/>
            <person name="Rasinkangas P."/>
            <person name="Parkhill J."/>
            <person name="Rea M.C."/>
            <person name="O'Sullivan O."/>
            <person name="Ritari J."/>
            <person name="Douillard F.P."/>
            <person name="Paul Ross R."/>
            <person name="Yang R."/>
            <person name="Briner A.E."/>
            <person name="Felis G.E."/>
            <person name="de Vos W.M."/>
            <person name="Barrangou R."/>
            <person name="Klaenhammer T.R."/>
            <person name="Caufield P.W."/>
            <person name="Cui Y."/>
            <person name="Zhang H."/>
            <person name="O'Toole P.W."/>
        </authorList>
    </citation>
    <scope>NUCLEOTIDE SEQUENCE [LARGE SCALE GENOMIC DNA]</scope>
    <source>
        <strain evidence="6 7">DSM 18527</strain>
    </source>
</reference>
<proteinExistence type="inferred from homology"/>
<dbReference type="CDD" id="cd05466">
    <property type="entry name" value="PBP2_LTTR_substrate"/>
    <property type="match status" value="1"/>
</dbReference>
<comment type="caution">
    <text evidence="6">The sequence shown here is derived from an EMBL/GenBank/DDBJ whole genome shotgun (WGS) entry which is preliminary data.</text>
</comment>
<dbReference type="GO" id="GO:0003677">
    <property type="term" value="F:DNA binding"/>
    <property type="evidence" value="ECO:0007669"/>
    <property type="project" value="UniProtKB-KW"/>
</dbReference>
<dbReference type="EMBL" id="AZGA01000070">
    <property type="protein sequence ID" value="KRM32582.1"/>
    <property type="molecule type" value="Genomic_DNA"/>
</dbReference>
<keyword evidence="7" id="KW-1185">Reference proteome</keyword>
<dbReference type="PROSITE" id="PS50931">
    <property type="entry name" value="HTH_LYSR"/>
    <property type="match status" value="1"/>
</dbReference>
<dbReference type="Gene3D" id="1.10.10.10">
    <property type="entry name" value="Winged helix-like DNA-binding domain superfamily/Winged helix DNA-binding domain"/>
    <property type="match status" value="1"/>
</dbReference>
<feature type="domain" description="HTH lysR-type" evidence="5">
    <location>
        <begin position="1"/>
        <end position="58"/>
    </location>
</feature>
<dbReference type="PANTHER" id="PTHR30419:SF8">
    <property type="entry name" value="NITROGEN ASSIMILATION TRANSCRIPTIONAL ACTIVATOR-RELATED"/>
    <property type="match status" value="1"/>
</dbReference>
<dbReference type="Gene3D" id="3.40.190.290">
    <property type="match status" value="1"/>
</dbReference>
<evidence type="ECO:0000313" key="7">
    <source>
        <dbReference type="Proteomes" id="UP000051236"/>
    </source>
</evidence>
<dbReference type="PATRIC" id="fig|1423734.3.peg.450"/>
<dbReference type="SUPFAM" id="SSF46785">
    <property type="entry name" value="Winged helix' DNA-binding domain"/>
    <property type="match status" value="1"/>
</dbReference>
<accession>X0QNB7</accession>
<dbReference type="OrthoDB" id="9803735at2"/>
<name>X0QNB7_9LACO</name>
<dbReference type="AlphaFoldDB" id="X0QNB7"/>
<dbReference type="InterPro" id="IPR005119">
    <property type="entry name" value="LysR_subst-bd"/>
</dbReference>
<dbReference type="RefSeq" id="WP_035453015.1">
    <property type="nucleotide sequence ID" value="NZ_AZGA01000070.1"/>
</dbReference>
<dbReference type="FunFam" id="1.10.10.10:FF:000001">
    <property type="entry name" value="LysR family transcriptional regulator"/>
    <property type="match status" value="1"/>
</dbReference>
<dbReference type="Pfam" id="PF00126">
    <property type="entry name" value="HTH_1"/>
    <property type="match status" value="1"/>
</dbReference>
<dbReference type="GO" id="GO:0003700">
    <property type="term" value="F:DNA-binding transcription factor activity"/>
    <property type="evidence" value="ECO:0007669"/>
    <property type="project" value="InterPro"/>
</dbReference>
<dbReference type="InterPro" id="IPR036390">
    <property type="entry name" value="WH_DNA-bd_sf"/>
</dbReference>
<protein>
    <submittedName>
        <fullName evidence="6">LysR family transcriptional regulator</fullName>
    </submittedName>
</protein>